<evidence type="ECO:0000256" key="5">
    <source>
        <dbReference type="SAM" id="MobiDB-lite"/>
    </source>
</evidence>
<dbReference type="GO" id="GO:0003677">
    <property type="term" value="F:DNA binding"/>
    <property type="evidence" value="ECO:0007669"/>
    <property type="project" value="UniProtKB-KW"/>
</dbReference>
<keyword evidence="1" id="KW-0805">Transcription regulation</keyword>
<dbReference type="Gene3D" id="4.10.240.10">
    <property type="entry name" value="Zn(2)-C6 fungal-type DNA-binding domain"/>
    <property type="match status" value="1"/>
</dbReference>
<dbReference type="SUPFAM" id="SSF57701">
    <property type="entry name" value="Zn2/Cys6 DNA-binding domain"/>
    <property type="match status" value="1"/>
</dbReference>
<proteinExistence type="predicted"/>
<dbReference type="PANTHER" id="PTHR47256">
    <property type="entry name" value="ZN(II)2CYS6 TRANSCRIPTION FACTOR (EUROFUNG)-RELATED"/>
    <property type="match status" value="1"/>
</dbReference>
<evidence type="ECO:0000313" key="7">
    <source>
        <dbReference type="EMBL" id="KIW46988.1"/>
    </source>
</evidence>
<dbReference type="Proteomes" id="UP000053342">
    <property type="component" value="Unassembled WGS sequence"/>
</dbReference>
<dbReference type="PROSITE" id="PS00463">
    <property type="entry name" value="ZN2_CY6_FUNGAL_1"/>
    <property type="match status" value="1"/>
</dbReference>
<dbReference type="PROSITE" id="PS50048">
    <property type="entry name" value="ZN2_CY6_FUNGAL_2"/>
    <property type="match status" value="1"/>
</dbReference>
<dbReference type="InterPro" id="IPR021833">
    <property type="entry name" value="DUF3425"/>
</dbReference>
<evidence type="ECO:0000259" key="6">
    <source>
        <dbReference type="PROSITE" id="PS50048"/>
    </source>
</evidence>
<feature type="domain" description="Zn(2)-C6 fungal-type" evidence="6">
    <location>
        <begin position="67"/>
        <end position="99"/>
    </location>
</feature>
<feature type="region of interest" description="Disordered" evidence="5">
    <location>
        <begin position="1"/>
        <end position="58"/>
    </location>
</feature>
<name>A0A0D2DV65_9EURO</name>
<protein>
    <recommendedName>
        <fullName evidence="6">Zn(2)-C6 fungal-type domain-containing protein</fullName>
    </recommendedName>
</protein>
<dbReference type="RefSeq" id="XP_016267204.1">
    <property type="nucleotide sequence ID" value="XM_016403307.1"/>
</dbReference>
<sequence>MDRFSGTGFPPPESLQPLATSMMPRAPDLEYEVDQRTTLSEATPPEAQNVAPAARSTRAATKHTSRACTSCRKRRRKCDGDQGGGRCSECVKHNFECVLDANSDLRRKMHREKARKDQQLLHQVLATLRQRSGGKVETLLNLISERAPLAALEAHLAQSDGGESFPFGWEAPSGSSQPQGGSSSQPVLTRSTSLRALLNPPSPQQRGIDEPTGHRPYSLEEHLLAFISNPADATNPSEQQPRFPSSEDNYVEPGAVRSFGNLPMSSAVRSNGWGPDVQQQQLNIFHKPQFSCAPLLLDEAGVEDPLSLSAHAFIDEARSLIAQGVPARTILSMDGLQTELFFRDRQPGDGQTVSTWVCEFTKSWKGMLPPSCLYTTLYMVTSFMRWMIMPCKETWVMMPELMRPLLDQMVVPHHKLFVDLCHIPQLRKSFLTYNRDFTHVMRHDTFNPNWSFGEDACVESIGGTKLEYKSRLTDAFISHISQKENWTLHSSVLAHFPELSDQIGFHDGY</sequence>
<dbReference type="STRING" id="215243.A0A0D2DV65"/>
<keyword evidence="3" id="KW-0804">Transcription</keyword>
<evidence type="ECO:0000256" key="4">
    <source>
        <dbReference type="ARBA" id="ARBA00023242"/>
    </source>
</evidence>
<dbReference type="InterPro" id="IPR001138">
    <property type="entry name" value="Zn2Cys6_DnaBD"/>
</dbReference>
<feature type="compositionally biased region" description="Low complexity" evidence="5">
    <location>
        <begin position="172"/>
        <end position="186"/>
    </location>
</feature>
<dbReference type="Pfam" id="PF00172">
    <property type="entry name" value="Zn_clus"/>
    <property type="match status" value="1"/>
</dbReference>
<dbReference type="GeneID" id="27354679"/>
<dbReference type="HOGENOM" id="CLU_015937_0_0_1"/>
<keyword evidence="2" id="KW-0238">DNA-binding</keyword>
<dbReference type="InterPro" id="IPR036864">
    <property type="entry name" value="Zn2-C6_fun-type_DNA-bd_sf"/>
</dbReference>
<dbReference type="Pfam" id="PF11905">
    <property type="entry name" value="DUF3425"/>
    <property type="match status" value="1"/>
</dbReference>
<gene>
    <name evidence="7" type="ORF">PV06_02605</name>
</gene>
<dbReference type="OrthoDB" id="4456959at2759"/>
<evidence type="ECO:0000256" key="3">
    <source>
        <dbReference type="ARBA" id="ARBA00023163"/>
    </source>
</evidence>
<accession>A0A0D2DV65</accession>
<evidence type="ECO:0000256" key="1">
    <source>
        <dbReference type="ARBA" id="ARBA00023015"/>
    </source>
</evidence>
<evidence type="ECO:0000256" key="2">
    <source>
        <dbReference type="ARBA" id="ARBA00023125"/>
    </source>
</evidence>
<keyword evidence="8" id="KW-1185">Reference proteome</keyword>
<dbReference type="EMBL" id="KN847333">
    <property type="protein sequence ID" value="KIW46988.1"/>
    <property type="molecule type" value="Genomic_DNA"/>
</dbReference>
<feature type="region of interest" description="Disordered" evidence="5">
    <location>
        <begin position="196"/>
        <end position="215"/>
    </location>
</feature>
<dbReference type="AlphaFoldDB" id="A0A0D2DV65"/>
<keyword evidence="4" id="KW-0539">Nucleus</keyword>
<feature type="region of interest" description="Disordered" evidence="5">
    <location>
        <begin position="163"/>
        <end position="188"/>
    </location>
</feature>
<reference evidence="7 8" key="1">
    <citation type="submission" date="2015-01" db="EMBL/GenBank/DDBJ databases">
        <title>The Genome Sequence of Exophiala oligosperma CBS72588.</title>
        <authorList>
            <consortium name="The Broad Institute Genomics Platform"/>
            <person name="Cuomo C."/>
            <person name="de Hoog S."/>
            <person name="Gorbushina A."/>
            <person name="Stielow B."/>
            <person name="Teixiera M."/>
            <person name="Abouelleil A."/>
            <person name="Chapman S.B."/>
            <person name="Priest M."/>
            <person name="Young S.K."/>
            <person name="Wortman J."/>
            <person name="Nusbaum C."/>
            <person name="Birren B."/>
        </authorList>
    </citation>
    <scope>NUCLEOTIDE SEQUENCE [LARGE SCALE GENOMIC DNA]</scope>
    <source>
        <strain evidence="7 8">CBS 72588</strain>
    </source>
</reference>
<dbReference type="VEuPathDB" id="FungiDB:PV06_02605"/>
<evidence type="ECO:0000313" key="8">
    <source>
        <dbReference type="Proteomes" id="UP000053342"/>
    </source>
</evidence>
<dbReference type="CDD" id="cd00067">
    <property type="entry name" value="GAL4"/>
    <property type="match status" value="1"/>
</dbReference>
<dbReference type="InterPro" id="IPR053187">
    <property type="entry name" value="Notoamide_regulator"/>
</dbReference>
<organism evidence="7 8">
    <name type="scientific">Exophiala oligosperma</name>
    <dbReference type="NCBI Taxonomy" id="215243"/>
    <lineage>
        <taxon>Eukaryota</taxon>
        <taxon>Fungi</taxon>
        <taxon>Dikarya</taxon>
        <taxon>Ascomycota</taxon>
        <taxon>Pezizomycotina</taxon>
        <taxon>Eurotiomycetes</taxon>
        <taxon>Chaetothyriomycetidae</taxon>
        <taxon>Chaetothyriales</taxon>
        <taxon>Herpotrichiellaceae</taxon>
        <taxon>Exophiala</taxon>
    </lineage>
</organism>
<dbReference type="PANTHER" id="PTHR47256:SF1">
    <property type="entry name" value="ZN(II)2CYS6 TRANSCRIPTION FACTOR (EUROFUNG)"/>
    <property type="match status" value="1"/>
</dbReference>
<dbReference type="GO" id="GO:0000981">
    <property type="term" value="F:DNA-binding transcription factor activity, RNA polymerase II-specific"/>
    <property type="evidence" value="ECO:0007669"/>
    <property type="project" value="InterPro"/>
</dbReference>
<dbReference type="GO" id="GO:0008270">
    <property type="term" value="F:zinc ion binding"/>
    <property type="evidence" value="ECO:0007669"/>
    <property type="project" value="InterPro"/>
</dbReference>
<dbReference type="SMART" id="SM00066">
    <property type="entry name" value="GAL4"/>
    <property type="match status" value="1"/>
</dbReference>